<evidence type="ECO:0000256" key="3">
    <source>
        <dbReference type="PROSITE-ProRule" id="PRU00023"/>
    </source>
</evidence>
<name>A0A6P5EVE8_ANACO</name>
<dbReference type="SUPFAM" id="SSF57850">
    <property type="entry name" value="RING/U-box"/>
    <property type="match status" value="1"/>
</dbReference>
<dbReference type="CDD" id="cd23129">
    <property type="entry name" value="RING-HC_XBAT35-like"/>
    <property type="match status" value="1"/>
</dbReference>
<dbReference type="Proteomes" id="UP000515123">
    <property type="component" value="Linkage group 3"/>
</dbReference>
<proteinExistence type="predicted"/>
<dbReference type="InterPro" id="IPR001841">
    <property type="entry name" value="Znf_RING"/>
</dbReference>
<dbReference type="PROSITE" id="PS50089">
    <property type="entry name" value="ZF_RING_2"/>
    <property type="match status" value="1"/>
</dbReference>
<dbReference type="RefSeq" id="XP_020085253.1">
    <property type="nucleotide sequence ID" value="XM_020229664.1"/>
</dbReference>
<evidence type="ECO:0000256" key="2">
    <source>
        <dbReference type="ARBA" id="ARBA00023043"/>
    </source>
</evidence>
<evidence type="ECO:0000256" key="1">
    <source>
        <dbReference type="ARBA" id="ARBA00022737"/>
    </source>
</evidence>
<keyword evidence="4" id="KW-0863">Zinc-finger</keyword>
<feature type="compositionally biased region" description="Polar residues" evidence="5">
    <location>
        <begin position="347"/>
        <end position="366"/>
    </location>
</feature>
<dbReference type="InterPro" id="IPR050889">
    <property type="entry name" value="Dendritic_Spine_Reg/Scaffold"/>
</dbReference>
<dbReference type="SMART" id="SM00248">
    <property type="entry name" value="ANK"/>
    <property type="match status" value="3"/>
</dbReference>
<protein>
    <submittedName>
        <fullName evidence="8 9">Probable E3 ubiquitin-protein ligase XBOS34</fullName>
    </submittedName>
</protein>
<dbReference type="Pfam" id="PF13920">
    <property type="entry name" value="zf-C3HC4_3"/>
    <property type="match status" value="1"/>
</dbReference>
<keyword evidence="7" id="KW-1185">Reference proteome</keyword>
<dbReference type="InterPro" id="IPR036770">
    <property type="entry name" value="Ankyrin_rpt-contain_sf"/>
</dbReference>
<evidence type="ECO:0000313" key="7">
    <source>
        <dbReference type="Proteomes" id="UP000515123"/>
    </source>
</evidence>
<evidence type="ECO:0000256" key="5">
    <source>
        <dbReference type="SAM" id="MobiDB-lite"/>
    </source>
</evidence>
<keyword evidence="2 3" id="KW-0040">ANK repeat</keyword>
<reference evidence="7" key="1">
    <citation type="journal article" date="2015" name="Nat. Genet.">
        <title>The pineapple genome and the evolution of CAM photosynthesis.</title>
        <authorList>
            <person name="Ming R."/>
            <person name="VanBuren R."/>
            <person name="Wai C.M."/>
            <person name="Tang H."/>
            <person name="Schatz M.C."/>
            <person name="Bowers J.E."/>
            <person name="Lyons E."/>
            <person name="Wang M.L."/>
            <person name="Chen J."/>
            <person name="Biggers E."/>
            <person name="Zhang J."/>
            <person name="Huang L."/>
            <person name="Zhang L."/>
            <person name="Miao W."/>
            <person name="Zhang J."/>
            <person name="Ye Z."/>
            <person name="Miao C."/>
            <person name="Lin Z."/>
            <person name="Wang H."/>
            <person name="Zhou H."/>
            <person name="Yim W.C."/>
            <person name="Priest H.D."/>
            <person name="Zheng C."/>
            <person name="Woodhouse M."/>
            <person name="Edger P.P."/>
            <person name="Guyot R."/>
            <person name="Guo H.B."/>
            <person name="Guo H."/>
            <person name="Zheng G."/>
            <person name="Singh R."/>
            <person name="Sharma A."/>
            <person name="Min X."/>
            <person name="Zheng Y."/>
            <person name="Lee H."/>
            <person name="Gurtowski J."/>
            <person name="Sedlazeck F.J."/>
            <person name="Harkess A."/>
            <person name="McKain M.R."/>
            <person name="Liao Z."/>
            <person name="Fang J."/>
            <person name="Liu J."/>
            <person name="Zhang X."/>
            <person name="Zhang Q."/>
            <person name="Hu W."/>
            <person name="Qin Y."/>
            <person name="Wang K."/>
            <person name="Chen L.Y."/>
            <person name="Shirley N."/>
            <person name="Lin Y.R."/>
            <person name="Liu L.Y."/>
            <person name="Hernandez A.G."/>
            <person name="Wright C.L."/>
            <person name="Bulone V."/>
            <person name="Tuskan G.A."/>
            <person name="Heath K."/>
            <person name="Zee F."/>
            <person name="Moore P.H."/>
            <person name="Sunkar R."/>
            <person name="Leebens-Mack J.H."/>
            <person name="Mockler T."/>
            <person name="Bennetzen J.L."/>
            <person name="Freeling M."/>
            <person name="Sankoff D."/>
            <person name="Paterson A.H."/>
            <person name="Zhu X."/>
            <person name="Yang X."/>
            <person name="Smith J.A."/>
            <person name="Cushman J.C."/>
            <person name="Paull R.E."/>
            <person name="Yu Q."/>
        </authorList>
    </citation>
    <scope>NUCLEOTIDE SEQUENCE [LARGE SCALE GENOMIC DNA]</scope>
    <source>
        <strain evidence="7">cv. F153</strain>
    </source>
</reference>
<dbReference type="InterPro" id="IPR013083">
    <property type="entry name" value="Znf_RING/FYVE/PHD"/>
</dbReference>
<dbReference type="Gene3D" id="1.25.40.20">
    <property type="entry name" value="Ankyrin repeat-containing domain"/>
    <property type="match status" value="1"/>
</dbReference>
<evidence type="ECO:0000313" key="9">
    <source>
        <dbReference type="RefSeq" id="XP_020085255.1"/>
    </source>
</evidence>
<keyword evidence="1" id="KW-0677">Repeat</keyword>
<evidence type="ECO:0000256" key="4">
    <source>
        <dbReference type="PROSITE-ProRule" id="PRU00175"/>
    </source>
</evidence>
<dbReference type="InterPro" id="IPR002110">
    <property type="entry name" value="Ankyrin_rpt"/>
</dbReference>
<evidence type="ECO:0000259" key="6">
    <source>
        <dbReference type="PROSITE" id="PS50089"/>
    </source>
</evidence>
<keyword evidence="4" id="KW-0479">Metal-binding</keyword>
<feature type="repeat" description="ANK" evidence="3">
    <location>
        <begin position="39"/>
        <end position="72"/>
    </location>
</feature>
<feature type="compositionally biased region" description="Low complexity" evidence="5">
    <location>
        <begin position="312"/>
        <end position="322"/>
    </location>
</feature>
<feature type="domain" description="RING-type" evidence="6">
    <location>
        <begin position="468"/>
        <end position="507"/>
    </location>
</feature>
<reference evidence="8 9" key="2">
    <citation type="submission" date="2025-04" db="UniProtKB">
        <authorList>
            <consortium name="RefSeq"/>
        </authorList>
    </citation>
    <scope>IDENTIFICATION</scope>
    <source>
        <tissue evidence="8 9">Leaf</tissue>
    </source>
</reference>
<dbReference type="OrthoDB" id="1711136at2759"/>
<dbReference type="PANTHER" id="PTHR24166:SF45">
    <property type="entry name" value="E3 UBIQUITIN-PROTEIN LIGASE XBAT35"/>
    <property type="match status" value="1"/>
</dbReference>
<dbReference type="PROSITE" id="PS50088">
    <property type="entry name" value="ANK_REPEAT"/>
    <property type="match status" value="2"/>
</dbReference>
<dbReference type="AlphaFoldDB" id="A0A6P5EVE8"/>
<dbReference type="RefSeq" id="XP_020085255.1">
    <property type="nucleotide sequence ID" value="XM_020229666.1"/>
</dbReference>
<gene>
    <name evidence="8 9" type="primary">LOC109708075</name>
</gene>
<dbReference type="GeneID" id="109708075"/>
<keyword evidence="4" id="KW-0862">Zinc</keyword>
<dbReference type="Pfam" id="PF12796">
    <property type="entry name" value="Ank_2"/>
    <property type="match status" value="1"/>
</dbReference>
<feature type="repeat" description="ANK" evidence="3">
    <location>
        <begin position="75"/>
        <end position="107"/>
    </location>
</feature>
<feature type="compositionally biased region" description="Polar residues" evidence="5">
    <location>
        <begin position="323"/>
        <end position="334"/>
    </location>
</feature>
<dbReference type="GO" id="GO:0008270">
    <property type="term" value="F:zinc ion binding"/>
    <property type="evidence" value="ECO:0007669"/>
    <property type="project" value="UniProtKB-KW"/>
</dbReference>
<organism evidence="8">
    <name type="scientific">Ananas comosus</name>
    <name type="common">Pineapple</name>
    <name type="synonym">Ananas ananas</name>
    <dbReference type="NCBI Taxonomy" id="4615"/>
    <lineage>
        <taxon>Eukaryota</taxon>
        <taxon>Viridiplantae</taxon>
        <taxon>Streptophyta</taxon>
        <taxon>Embryophyta</taxon>
        <taxon>Tracheophyta</taxon>
        <taxon>Spermatophyta</taxon>
        <taxon>Magnoliopsida</taxon>
        <taxon>Liliopsida</taxon>
        <taxon>Poales</taxon>
        <taxon>Bromeliaceae</taxon>
        <taxon>Bromelioideae</taxon>
        <taxon>Ananas</taxon>
    </lineage>
</organism>
<dbReference type="Pfam" id="PF00023">
    <property type="entry name" value="Ank"/>
    <property type="match status" value="1"/>
</dbReference>
<dbReference type="PROSITE" id="PS50297">
    <property type="entry name" value="ANK_REP_REGION"/>
    <property type="match status" value="2"/>
</dbReference>
<accession>A0A6P5EVE8</accession>
<dbReference type="Gene3D" id="3.30.40.10">
    <property type="entry name" value="Zinc/RING finger domain, C3HC4 (zinc finger)"/>
    <property type="match status" value="1"/>
</dbReference>
<dbReference type="PANTHER" id="PTHR24166">
    <property type="entry name" value="ROLLING PEBBLES, ISOFORM B"/>
    <property type="match status" value="1"/>
</dbReference>
<evidence type="ECO:0000313" key="8">
    <source>
        <dbReference type="RefSeq" id="XP_020085253.1"/>
    </source>
</evidence>
<feature type="region of interest" description="Disordered" evidence="5">
    <location>
        <begin position="309"/>
        <end position="393"/>
    </location>
</feature>
<dbReference type="SUPFAM" id="SSF48403">
    <property type="entry name" value="Ankyrin repeat"/>
    <property type="match status" value="1"/>
</dbReference>
<sequence>MGAQQSKDALLYEQVNYGNVEGIKTLRRQGAGLEWMDKEGKTPLILACLRHDLLPVAKVLIELGANVNVYRPGNHAGTPLHHAAKKGLEQTVHFLLSHGANPFTMNDDCHTALDLAREKGHFNVVRAIESRISIFSGWLREHYGPGFLEAFAPQLMSRKIWAVVLPCDARNPTRPLKFQLVIYPELKVAKPRTVLSLWKCTIEEPKFNQSDPSVIIIDKNSRARYKFLSAHEGDKQQLQWFYTACRGITQVNNITPQAPAGAVRPNAPSIIPYPSPTPAGASTSNPEDVELAMAINASIQSAIAEGVPGVPTTSTAANTATNGWGSSPGNSTLNGWGPPDVSVPPSKMSTQTRLDEPSSSSSTSYNGWAVPAAEPSRTSSEPHTIPNSSPIVEPPPVISVPSAPPIVEETFYDGAIHYPVIDSTPVDINMEMRTGAGDVIQGGSTSSATILKAEKSEVKGGGSGVGDCVICLDAPVEGACIPCGHMAGCMSCLREIESKHRECPICRAKINQVIKIYAV</sequence>